<dbReference type="Proteomes" id="UP000728032">
    <property type="component" value="Unassembled WGS sequence"/>
</dbReference>
<organism evidence="1">
    <name type="scientific">Oppiella nova</name>
    <dbReference type="NCBI Taxonomy" id="334625"/>
    <lineage>
        <taxon>Eukaryota</taxon>
        <taxon>Metazoa</taxon>
        <taxon>Ecdysozoa</taxon>
        <taxon>Arthropoda</taxon>
        <taxon>Chelicerata</taxon>
        <taxon>Arachnida</taxon>
        <taxon>Acari</taxon>
        <taxon>Acariformes</taxon>
        <taxon>Sarcoptiformes</taxon>
        <taxon>Oribatida</taxon>
        <taxon>Brachypylina</taxon>
        <taxon>Oppioidea</taxon>
        <taxon>Oppiidae</taxon>
        <taxon>Oppiella</taxon>
    </lineage>
</organism>
<accession>A0A7R9M7B1</accession>
<protein>
    <submittedName>
        <fullName evidence="1">Uncharacterized protein</fullName>
    </submittedName>
</protein>
<dbReference type="OrthoDB" id="6509468at2759"/>
<name>A0A7R9M7B1_9ACAR</name>
<gene>
    <name evidence="1" type="ORF">ONB1V03_LOCUS10388</name>
</gene>
<dbReference type="EMBL" id="OC921851">
    <property type="protein sequence ID" value="CAD7653735.1"/>
    <property type="molecule type" value="Genomic_DNA"/>
</dbReference>
<dbReference type="EMBL" id="CAJPVJ010007026">
    <property type="protein sequence ID" value="CAG2170922.1"/>
    <property type="molecule type" value="Genomic_DNA"/>
</dbReference>
<sequence length="305" mass="34847">MGCAITKFHRRLIESTKGISSVNIEIVDIHNLNSYFTDEDNPNPKCIFIFGGSGSNKGEFIWELLQLNETIADSDAGETYTYHYIDVEKLILDNIAKRIKKLTSEKTTMLSNPVTNVDEFGQNGHELCLSEATICLNTSSSDDLKTKLLLYANIITTNWVLSLITKEIDKLSVDSKERVFIINLIPNRINMFRNCLFLKQVPSFVNFHFNYIAINLIKNTSKRKDLDQMTNNCGYDEVNNLLSFIYSPKKDGMEIDINGLNLNKSNKLQNGLMFMISNEIEIDENLVFVFDENNFSVETSKLLYI</sequence>
<dbReference type="Gene3D" id="3.40.50.300">
    <property type="entry name" value="P-loop containing nucleotide triphosphate hydrolases"/>
    <property type="match status" value="1"/>
</dbReference>
<dbReference type="AlphaFoldDB" id="A0A7R9M7B1"/>
<evidence type="ECO:0000313" key="2">
    <source>
        <dbReference type="Proteomes" id="UP000728032"/>
    </source>
</evidence>
<reference evidence="1" key="1">
    <citation type="submission" date="2020-11" db="EMBL/GenBank/DDBJ databases">
        <authorList>
            <person name="Tran Van P."/>
        </authorList>
    </citation>
    <scope>NUCLEOTIDE SEQUENCE</scope>
</reference>
<proteinExistence type="predicted"/>
<evidence type="ECO:0000313" key="1">
    <source>
        <dbReference type="EMBL" id="CAD7653735.1"/>
    </source>
</evidence>
<dbReference type="InterPro" id="IPR027417">
    <property type="entry name" value="P-loop_NTPase"/>
</dbReference>
<keyword evidence="2" id="KW-1185">Reference proteome</keyword>